<dbReference type="InterPro" id="IPR014710">
    <property type="entry name" value="RmlC-like_jellyroll"/>
</dbReference>
<evidence type="ECO:0000259" key="5">
    <source>
        <dbReference type="PROSITE" id="PS51063"/>
    </source>
</evidence>
<dbReference type="Gene3D" id="2.60.120.10">
    <property type="entry name" value="Jelly Rolls"/>
    <property type="match status" value="1"/>
</dbReference>
<evidence type="ECO:0000256" key="3">
    <source>
        <dbReference type="ARBA" id="ARBA00023163"/>
    </source>
</evidence>
<gene>
    <name evidence="6" type="ORF">GCM10008905_20850</name>
</gene>
<dbReference type="EMBL" id="BAAACF010000001">
    <property type="protein sequence ID" value="GAA0725471.1"/>
    <property type="molecule type" value="Genomic_DNA"/>
</dbReference>
<dbReference type="Pfam" id="PF13545">
    <property type="entry name" value="HTH_Crp_2"/>
    <property type="match status" value="1"/>
</dbReference>
<organism evidence="6 7">
    <name type="scientific">Clostridium malenominatum</name>
    <dbReference type="NCBI Taxonomy" id="1539"/>
    <lineage>
        <taxon>Bacteria</taxon>
        <taxon>Bacillati</taxon>
        <taxon>Bacillota</taxon>
        <taxon>Clostridia</taxon>
        <taxon>Eubacteriales</taxon>
        <taxon>Clostridiaceae</taxon>
        <taxon>Clostridium</taxon>
    </lineage>
</organism>
<dbReference type="PANTHER" id="PTHR24567:SF58">
    <property type="entry name" value="CYCLIC AMP-BINDING REGULATORY PROTEIN"/>
    <property type="match status" value="1"/>
</dbReference>
<evidence type="ECO:0000313" key="6">
    <source>
        <dbReference type="EMBL" id="GAA0725471.1"/>
    </source>
</evidence>
<comment type="caution">
    <text evidence="6">The sequence shown here is derived from an EMBL/GenBank/DDBJ whole genome shotgun (WGS) entry which is preliminary data.</text>
</comment>
<dbReference type="PROSITE" id="PS50042">
    <property type="entry name" value="CNMP_BINDING_3"/>
    <property type="match status" value="1"/>
</dbReference>
<dbReference type="InterPro" id="IPR018490">
    <property type="entry name" value="cNMP-bd_dom_sf"/>
</dbReference>
<name>A0ABP3UAM6_9CLOT</name>
<dbReference type="PROSITE" id="PS51063">
    <property type="entry name" value="HTH_CRP_2"/>
    <property type="match status" value="1"/>
</dbReference>
<dbReference type="PANTHER" id="PTHR24567">
    <property type="entry name" value="CRP FAMILY TRANSCRIPTIONAL REGULATORY PROTEIN"/>
    <property type="match status" value="1"/>
</dbReference>
<keyword evidence="3" id="KW-0804">Transcription</keyword>
<dbReference type="InterPro" id="IPR000595">
    <property type="entry name" value="cNMP-bd_dom"/>
</dbReference>
<dbReference type="CDD" id="cd00038">
    <property type="entry name" value="CAP_ED"/>
    <property type="match status" value="1"/>
</dbReference>
<dbReference type="InterPro" id="IPR012318">
    <property type="entry name" value="HTH_CRP"/>
</dbReference>
<dbReference type="RefSeq" id="WP_343769401.1">
    <property type="nucleotide sequence ID" value="NZ_BAAACF010000001.1"/>
</dbReference>
<dbReference type="SMART" id="SM00100">
    <property type="entry name" value="cNMP"/>
    <property type="match status" value="1"/>
</dbReference>
<protein>
    <submittedName>
        <fullName evidence="6">Crp/Fnr family transcriptional regulator</fullName>
    </submittedName>
</protein>
<keyword evidence="7" id="KW-1185">Reference proteome</keyword>
<keyword evidence="2" id="KW-0238">DNA-binding</keyword>
<dbReference type="Pfam" id="PF00027">
    <property type="entry name" value="cNMP_binding"/>
    <property type="match status" value="1"/>
</dbReference>
<feature type="domain" description="Cyclic nucleotide-binding" evidence="4">
    <location>
        <begin position="17"/>
        <end position="122"/>
    </location>
</feature>
<evidence type="ECO:0000256" key="2">
    <source>
        <dbReference type="ARBA" id="ARBA00023125"/>
    </source>
</evidence>
<sequence length="230" mass="26353">MKINEENIISALKFSIIFKDLEGEEIKEILNFINYKVEIYDKGEALAIEEDDCNNLGIVIQGKVEPQKIFSSGKAITIDRLEKGSTFGEAIIFSKTHTYPATIMSIEKTAVILIPKSEIIKLCAHNNKVLNNFMAVLSNKILMLNRRVKTLSYQSIRQKICSYLLFIYENQKSQLIKLPISRKEMAEYLGVPRPSLSREMINMQDEGLIEFDKNIIKIMDIEVLEDILSE</sequence>
<dbReference type="SMART" id="SM00419">
    <property type="entry name" value="HTH_CRP"/>
    <property type="match status" value="1"/>
</dbReference>
<keyword evidence="1" id="KW-0805">Transcription regulation</keyword>
<reference evidence="7" key="1">
    <citation type="journal article" date="2019" name="Int. J. Syst. Evol. Microbiol.">
        <title>The Global Catalogue of Microorganisms (GCM) 10K type strain sequencing project: providing services to taxonomists for standard genome sequencing and annotation.</title>
        <authorList>
            <consortium name="The Broad Institute Genomics Platform"/>
            <consortium name="The Broad Institute Genome Sequencing Center for Infectious Disease"/>
            <person name="Wu L."/>
            <person name="Ma J."/>
        </authorList>
    </citation>
    <scope>NUCLEOTIDE SEQUENCE [LARGE SCALE GENOMIC DNA]</scope>
    <source>
        <strain evidence="7">JCM 1405</strain>
    </source>
</reference>
<dbReference type="InterPro" id="IPR036390">
    <property type="entry name" value="WH_DNA-bd_sf"/>
</dbReference>
<evidence type="ECO:0000259" key="4">
    <source>
        <dbReference type="PROSITE" id="PS50042"/>
    </source>
</evidence>
<dbReference type="SUPFAM" id="SSF46785">
    <property type="entry name" value="Winged helix' DNA-binding domain"/>
    <property type="match status" value="1"/>
</dbReference>
<evidence type="ECO:0000313" key="7">
    <source>
        <dbReference type="Proteomes" id="UP001500339"/>
    </source>
</evidence>
<evidence type="ECO:0000256" key="1">
    <source>
        <dbReference type="ARBA" id="ARBA00023015"/>
    </source>
</evidence>
<dbReference type="InterPro" id="IPR050397">
    <property type="entry name" value="Env_Response_Regulators"/>
</dbReference>
<feature type="domain" description="HTH crp-type" evidence="5">
    <location>
        <begin position="154"/>
        <end position="222"/>
    </location>
</feature>
<accession>A0ABP3UAM6</accession>
<proteinExistence type="predicted"/>
<dbReference type="SUPFAM" id="SSF51206">
    <property type="entry name" value="cAMP-binding domain-like"/>
    <property type="match status" value="1"/>
</dbReference>
<dbReference type="Proteomes" id="UP001500339">
    <property type="component" value="Unassembled WGS sequence"/>
</dbReference>